<dbReference type="Pfam" id="PF04545">
    <property type="entry name" value="Sigma70_r4"/>
    <property type="match status" value="1"/>
</dbReference>
<evidence type="ECO:0000259" key="1">
    <source>
        <dbReference type="PROSITE" id="PS50943"/>
    </source>
</evidence>
<protein>
    <submittedName>
        <fullName evidence="2">Helix-turn-helix domain protein</fullName>
    </submittedName>
</protein>
<feature type="domain" description="HTH cro/C1-type" evidence="1">
    <location>
        <begin position="150"/>
        <end position="204"/>
    </location>
</feature>
<reference evidence="2" key="1">
    <citation type="journal article" date="2021" name="Proc. Natl. Acad. Sci. U.S.A.">
        <title>A Catalog of Tens of Thousands of Viruses from Human Metagenomes Reveals Hidden Associations with Chronic Diseases.</title>
        <authorList>
            <person name="Tisza M.J."/>
            <person name="Buck C.B."/>
        </authorList>
    </citation>
    <scope>NUCLEOTIDE SEQUENCE</scope>
    <source>
        <strain evidence="2">CtaMv1</strain>
    </source>
</reference>
<dbReference type="InterPro" id="IPR001387">
    <property type="entry name" value="Cro/C1-type_HTH"/>
</dbReference>
<dbReference type="SUPFAM" id="SSF88659">
    <property type="entry name" value="Sigma3 and sigma4 domains of RNA polymerase sigma factors"/>
    <property type="match status" value="1"/>
</dbReference>
<dbReference type="EMBL" id="BK015528">
    <property type="protein sequence ID" value="DAE11214.1"/>
    <property type="molecule type" value="Genomic_DNA"/>
</dbReference>
<dbReference type="Gene3D" id="1.10.10.10">
    <property type="entry name" value="Winged helix-like DNA-binding domain superfamily/Winged helix DNA-binding domain"/>
    <property type="match status" value="1"/>
</dbReference>
<dbReference type="CDD" id="cd00093">
    <property type="entry name" value="HTH_XRE"/>
    <property type="match status" value="1"/>
</dbReference>
<dbReference type="InterPro" id="IPR007630">
    <property type="entry name" value="RNA_pol_sigma70_r4"/>
</dbReference>
<dbReference type="Gene3D" id="1.10.260.40">
    <property type="entry name" value="lambda repressor-like DNA-binding domains"/>
    <property type="match status" value="1"/>
</dbReference>
<organism evidence="2">
    <name type="scientific">Myoviridae sp. ctaMv1</name>
    <dbReference type="NCBI Taxonomy" id="2825131"/>
    <lineage>
        <taxon>Viruses</taxon>
        <taxon>Duplodnaviria</taxon>
        <taxon>Heunggongvirae</taxon>
        <taxon>Uroviricota</taxon>
        <taxon>Caudoviricetes</taxon>
    </lineage>
</organism>
<accession>A0A8S5PVX4</accession>
<evidence type="ECO:0000313" key="2">
    <source>
        <dbReference type="EMBL" id="DAE11214.1"/>
    </source>
</evidence>
<dbReference type="GO" id="GO:0003677">
    <property type="term" value="F:DNA binding"/>
    <property type="evidence" value="ECO:0007669"/>
    <property type="project" value="InterPro"/>
</dbReference>
<sequence>MSKRSVEAAMDFSFPTPEERRAAMCVCCGSHCPGCESPDDYAWRRRDVDLSVLADEVIKTRLTPRERQVTEAYWFDGSTISTIAQKLGVCPSSVSRCLDKAQRKIYDALSFTVKYQHDIESVEFLPIAVRRALAVSAAKRYEPNTLGGRIKKLRCSENIGEQLLCDALGMQIRTLRMVENGEKEPTLHQLAQLAGFFGTTVDYLLKGEDK</sequence>
<dbReference type="GO" id="GO:0003700">
    <property type="term" value="F:DNA-binding transcription factor activity"/>
    <property type="evidence" value="ECO:0007669"/>
    <property type="project" value="InterPro"/>
</dbReference>
<dbReference type="InterPro" id="IPR036388">
    <property type="entry name" value="WH-like_DNA-bd_sf"/>
</dbReference>
<dbReference type="SUPFAM" id="SSF47413">
    <property type="entry name" value="lambda repressor-like DNA-binding domains"/>
    <property type="match status" value="1"/>
</dbReference>
<proteinExistence type="predicted"/>
<dbReference type="InterPro" id="IPR010982">
    <property type="entry name" value="Lambda_DNA-bd_dom_sf"/>
</dbReference>
<dbReference type="Pfam" id="PF01381">
    <property type="entry name" value="HTH_3"/>
    <property type="match status" value="1"/>
</dbReference>
<dbReference type="SMART" id="SM00530">
    <property type="entry name" value="HTH_XRE"/>
    <property type="match status" value="1"/>
</dbReference>
<dbReference type="GO" id="GO:0006352">
    <property type="term" value="P:DNA-templated transcription initiation"/>
    <property type="evidence" value="ECO:0007669"/>
    <property type="project" value="InterPro"/>
</dbReference>
<dbReference type="InterPro" id="IPR013324">
    <property type="entry name" value="RNA_pol_sigma_r3/r4-like"/>
</dbReference>
<name>A0A8S5PVX4_9CAUD</name>
<dbReference type="PROSITE" id="PS50943">
    <property type="entry name" value="HTH_CROC1"/>
    <property type="match status" value="1"/>
</dbReference>